<comment type="subcellular location">
    <subcellularLocation>
        <location evidence="1">Periplasmic flagellum</location>
    </subcellularLocation>
</comment>
<evidence type="ECO:0000256" key="4">
    <source>
        <dbReference type="SAM" id="MobiDB-lite"/>
    </source>
</evidence>
<dbReference type="InterPro" id="IPR006714">
    <property type="entry name" value="FlaA"/>
</dbReference>
<keyword evidence="2" id="KW-0574">Periplasm</keyword>
<keyword evidence="6" id="KW-0282">Flagellum</keyword>
<keyword evidence="6" id="KW-0969">Cilium</keyword>
<organism evidence="6 7">
    <name type="scientific">Brachyspira hampsonii</name>
    <dbReference type="NCBI Taxonomy" id="1287055"/>
    <lineage>
        <taxon>Bacteria</taxon>
        <taxon>Pseudomonadati</taxon>
        <taxon>Spirochaetota</taxon>
        <taxon>Spirochaetia</taxon>
        <taxon>Brachyspirales</taxon>
        <taxon>Brachyspiraceae</taxon>
        <taxon>Brachyspira</taxon>
    </lineage>
</organism>
<keyword evidence="3" id="KW-0975">Bacterial flagellum</keyword>
<sequence>MKFYRSTRDFSRYLIIICLFISICSFAVYGQTSSVYMETRLLYNFETLDEWQPISNASRFMFRGDRTNENGVVMKYPNMRLFATKPYGMGNQSYNSTNSLSVSVSFFRKSYNFFDLVPTVQKIIPGKAQTFDVWVWGGNYDYTMEMIFEDYRGYTYTLPLGSIRYIGWRNMSTSVPSFIPQEEPYVPRAKGLRFMNFRFWSSPEERADNFVVLLDYFQTVTDTFRESYDGSDIETTLGQEVGGRSSEQYTEGGAQVVGESNGGTAGGDTATEQPQEAQQ</sequence>
<evidence type="ECO:0000256" key="1">
    <source>
        <dbReference type="ARBA" id="ARBA00004631"/>
    </source>
</evidence>
<feature type="transmembrane region" description="Helical" evidence="5">
    <location>
        <begin position="12"/>
        <end position="30"/>
    </location>
</feature>
<reference evidence="6 7" key="1">
    <citation type="submission" date="2017-02" db="EMBL/GenBank/DDBJ databases">
        <title>Complete genome sequence of Brachyspira hampsonii genomovar I strain NSH-16 (ATCC BAA-2463).</title>
        <authorList>
            <person name="Mirajkar N.S."/>
            <person name="Gebhart C.J."/>
        </authorList>
    </citation>
    <scope>NUCLEOTIDE SEQUENCE [LARGE SCALE GENOMIC DNA]</scope>
    <source>
        <strain evidence="6 7">NSH-16</strain>
    </source>
</reference>
<keyword evidence="5" id="KW-1133">Transmembrane helix</keyword>
<keyword evidence="5" id="KW-0812">Transmembrane</keyword>
<accession>A0AAC9TUE4</accession>
<dbReference type="Pfam" id="PF04620">
    <property type="entry name" value="FlaA"/>
    <property type="match status" value="1"/>
</dbReference>
<dbReference type="GO" id="GO:0030288">
    <property type="term" value="C:outer membrane-bounded periplasmic space"/>
    <property type="evidence" value="ECO:0007669"/>
    <property type="project" value="InterPro"/>
</dbReference>
<name>A0AAC9TUE4_9SPIR</name>
<keyword evidence="5" id="KW-0472">Membrane</keyword>
<dbReference type="GO" id="GO:0071973">
    <property type="term" value="P:bacterial-type flagellum-dependent cell motility"/>
    <property type="evidence" value="ECO:0007669"/>
    <property type="project" value="InterPro"/>
</dbReference>
<protein>
    <submittedName>
        <fullName evidence="6">Flagellar filament protein FlaA</fullName>
    </submittedName>
</protein>
<gene>
    <name evidence="6" type="ORF">BHAMNSH16_04450</name>
</gene>
<evidence type="ECO:0000256" key="2">
    <source>
        <dbReference type="ARBA" id="ARBA00022764"/>
    </source>
</evidence>
<dbReference type="EMBL" id="CP019914">
    <property type="protein sequence ID" value="ASJ20934.1"/>
    <property type="molecule type" value="Genomic_DNA"/>
</dbReference>
<evidence type="ECO:0000313" key="7">
    <source>
        <dbReference type="Proteomes" id="UP000264880"/>
    </source>
</evidence>
<proteinExistence type="predicted"/>
<feature type="region of interest" description="Disordered" evidence="4">
    <location>
        <begin position="240"/>
        <end position="279"/>
    </location>
</feature>
<evidence type="ECO:0000313" key="6">
    <source>
        <dbReference type="EMBL" id="ASJ20934.1"/>
    </source>
</evidence>
<evidence type="ECO:0000256" key="3">
    <source>
        <dbReference type="ARBA" id="ARBA00023143"/>
    </source>
</evidence>
<keyword evidence="6" id="KW-0966">Cell projection</keyword>
<dbReference type="AlphaFoldDB" id="A0AAC9TUE4"/>
<dbReference type="Proteomes" id="UP000264880">
    <property type="component" value="Chromosome"/>
</dbReference>
<evidence type="ECO:0000256" key="5">
    <source>
        <dbReference type="SAM" id="Phobius"/>
    </source>
</evidence>
<dbReference type="GO" id="GO:0055040">
    <property type="term" value="C:periplasmic flagellum"/>
    <property type="evidence" value="ECO:0007669"/>
    <property type="project" value="UniProtKB-SubCell"/>
</dbReference>
<feature type="compositionally biased region" description="Polar residues" evidence="4">
    <location>
        <begin position="270"/>
        <end position="279"/>
    </location>
</feature>
<keyword evidence="7" id="KW-1185">Reference proteome</keyword>
<dbReference type="KEGG" id="bhp:BHAMNSH16_04450"/>